<dbReference type="Proteomes" id="UP000231292">
    <property type="component" value="Unassembled WGS sequence"/>
</dbReference>
<evidence type="ECO:0000313" key="8">
    <source>
        <dbReference type="EMBL" id="PIP18638.1"/>
    </source>
</evidence>
<organism evidence="8 9">
    <name type="scientific">Candidatus Sherwoodlollariibacterium unditelluris</name>
    <dbReference type="NCBI Taxonomy" id="1974757"/>
    <lineage>
        <taxon>Bacteria</taxon>
        <taxon>Pseudomonadati</taxon>
        <taxon>Candidatus Omnitrophota</taxon>
        <taxon>Candidatus Sherwoodlollariibacterium</taxon>
    </lineage>
</organism>
<evidence type="ECO:0000313" key="9">
    <source>
        <dbReference type="Proteomes" id="UP000231292"/>
    </source>
</evidence>
<keyword evidence="2 5" id="KW-0689">Ribosomal protein</keyword>
<dbReference type="NCBIfam" id="TIGR00059">
    <property type="entry name" value="L17"/>
    <property type="match status" value="1"/>
</dbReference>
<dbReference type="InterPro" id="IPR036373">
    <property type="entry name" value="Ribosomal_bL17_sf"/>
</dbReference>
<sequence length="192" mass="21847">MRHGKQRLQLNRFTSWHKATLKSLAKNMIIHQNIKTTLSRARAVKPLVEKLISLSKANTLSAKRQAFKVLGDHKLVSLLFKDIGPLFSKRNSGGYTRIINLIKRRGDNAQMVIFELTEKKVKEAKKVKKAKGSNAEPNAEEPVITKEKTNEEKKVVKTAPALVKERQELIKKPARKFLSGIRKIFRKKGDSL</sequence>
<feature type="compositionally biased region" description="Basic and acidic residues" evidence="7">
    <location>
        <begin position="143"/>
        <end position="155"/>
    </location>
</feature>
<dbReference type="PANTHER" id="PTHR14413:SF16">
    <property type="entry name" value="LARGE RIBOSOMAL SUBUNIT PROTEIN BL17M"/>
    <property type="match status" value="1"/>
</dbReference>
<reference evidence="8 9" key="1">
    <citation type="submission" date="2017-09" db="EMBL/GenBank/DDBJ databases">
        <title>Depth-based differentiation of microbial function through sediment-hosted aquifers and enrichment of novel symbionts in the deep terrestrial subsurface.</title>
        <authorList>
            <person name="Probst A.J."/>
            <person name="Ladd B."/>
            <person name="Jarett J.K."/>
            <person name="Geller-Mcgrath D.E."/>
            <person name="Sieber C.M."/>
            <person name="Emerson J.B."/>
            <person name="Anantharaman K."/>
            <person name="Thomas B.C."/>
            <person name="Malmstrom R."/>
            <person name="Stieglmeier M."/>
            <person name="Klingl A."/>
            <person name="Woyke T."/>
            <person name="Ryan C.M."/>
            <person name="Banfield J.F."/>
        </authorList>
    </citation>
    <scope>NUCLEOTIDE SEQUENCE [LARGE SCALE GENOMIC DNA]</scope>
    <source>
        <strain evidence="8">CG23_combo_of_CG06-09_8_20_14_all_41_10</strain>
    </source>
</reference>
<feature type="region of interest" description="Disordered" evidence="7">
    <location>
        <begin position="128"/>
        <end position="156"/>
    </location>
</feature>
<accession>A0A2G9YHC0</accession>
<dbReference type="AlphaFoldDB" id="A0A2G9YHC0"/>
<dbReference type="Gene3D" id="3.90.1030.10">
    <property type="entry name" value="Ribosomal protein L17"/>
    <property type="match status" value="1"/>
</dbReference>
<gene>
    <name evidence="8" type="ORF">COX41_06990</name>
</gene>
<dbReference type="GO" id="GO:0003735">
    <property type="term" value="F:structural constituent of ribosome"/>
    <property type="evidence" value="ECO:0007669"/>
    <property type="project" value="InterPro"/>
</dbReference>
<comment type="caution">
    <text evidence="8">The sequence shown here is derived from an EMBL/GenBank/DDBJ whole genome shotgun (WGS) entry which is preliminary data.</text>
</comment>
<proteinExistence type="inferred from homology"/>
<evidence type="ECO:0000256" key="6">
    <source>
        <dbReference type="RuleBase" id="RU000661"/>
    </source>
</evidence>
<dbReference type="GO" id="GO:0022625">
    <property type="term" value="C:cytosolic large ribosomal subunit"/>
    <property type="evidence" value="ECO:0007669"/>
    <property type="project" value="TreeGrafter"/>
</dbReference>
<comment type="similarity">
    <text evidence="1 5">Belongs to the bacterial ribosomal protein bL17 family.</text>
</comment>
<evidence type="ECO:0000256" key="1">
    <source>
        <dbReference type="ARBA" id="ARBA00008777"/>
    </source>
</evidence>
<evidence type="ECO:0000256" key="2">
    <source>
        <dbReference type="ARBA" id="ARBA00022980"/>
    </source>
</evidence>
<evidence type="ECO:0000256" key="5">
    <source>
        <dbReference type="RuleBase" id="RU000660"/>
    </source>
</evidence>
<protein>
    <recommendedName>
        <fullName evidence="4 6">50S ribosomal protein L17</fullName>
    </recommendedName>
</protein>
<dbReference type="PANTHER" id="PTHR14413">
    <property type="entry name" value="RIBOSOMAL PROTEIN L17"/>
    <property type="match status" value="1"/>
</dbReference>
<evidence type="ECO:0000256" key="3">
    <source>
        <dbReference type="ARBA" id="ARBA00023274"/>
    </source>
</evidence>
<dbReference type="Pfam" id="PF01196">
    <property type="entry name" value="Ribosomal_L17"/>
    <property type="match status" value="1"/>
</dbReference>
<evidence type="ECO:0000256" key="7">
    <source>
        <dbReference type="SAM" id="MobiDB-lite"/>
    </source>
</evidence>
<evidence type="ECO:0000256" key="4">
    <source>
        <dbReference type="ARBA" id="ARBA00035494"/>
    </source>
</evidence>
<dbReference type="InterPro" id="IPR000456">
    <property type="entry name" value="Ribosomal_bL17"/>
</dbReference>
<keyword evidence="3 5" id="KW-0687">Ribonucleoprotein</keyword>
<dbReference type="EMBL" id="PCRK01000182">
    <property type="protein sequence ID" value="PIP18638.1"/>
    <property type="molecule type" value="Genomic_DNA"/>
</dbReference>
<dbReference type="SUPFAM" id="SSF64263">
    <property type="entry name" value="Prokaryotic ribosomal protein L17"/>
    <property type="match status" value="1"/>
</dbReference>
<name>A0A2G9YHC0_9BACT</name>
<dbReference type="GO" id="GO:0006412">
    <property type="term" value="P:translation"/>
    <property type="evidence" value="ECO:0007669"/>
    <property type="project" value="InterPro"/>
</dbReference>